<sequence length="71" mass="7540">MAVKIAMVSAFVAEGSLRIVSGHPIKQFLIKGSKVVGVFVIVKSGKECKGNEKLGLMSVKGVVFCIIVFCL</sequence>
<dbReference type="Proteomes" id="UP000265703">
    <property type="component" value="Unassembled WGS sequence"/>
</dbReference>
<dbReference type="AlphaFoldDB" id="A0A397S2Y8"/>
<gene>
    <name evidence="1" type="ORF">C1645_841342</name>
</gene>
<keyword evidence="2" id="KW-1185">Reference proteome</keyword>
<comment type="caution">
    <text evidence="1">The sequence shown here is derived from an EMBL/GenBank/DDBJ whole genome shotgun (WGS) entry which is preliminary data.</text>
</comment>
<reference evidence="1 2" key="1">
    <citation type="submission" date="2018-06" db="EMBL/GenBank/DDBJ databases">
        <title>Comparative genomics reveals the genomic features of Rhizophagus irregularis, R. cerebriforme, R. diaphanum and Gigaspora rosea, and their symbiotic lifestyle signature.</title>
        <authorList>
            <person name="Morin E."/>
            <person name="San Clemente H."/>
            <person name="Chen E.C.H."/>
            <person name="De La Providencia I."/>
            <person name="Hainaut M."/>
            <person name="Kuo A."/>
            <person name="Kohler A."/>
            <person name="Murat C."/>
            <person name="Tang N."/>
            <person name="Roy S."/>
            <person name="Loubradou J."/>
            <person name="Henrissat B."/>
            <person name="Grigoriev I.V."/>
            <person name="Corradi N."/>
            <person name="Roux C."/>
            <person name="Martin F.M."/>
        </authorList>
    </citation>
    <scope>NUCLEOTIDE SEQUENCE [LARGE SCALE GENOMIC DNA]</scope>
    <source>
        <strain evidence="1 2">DAOM 227022</strain>
    </source>
</reference>
<proteinExistence type="predicted"/>
<evidence type="ECO:0000313" key="2">
    <source>
        <dbReference type="Proteomes" id="UP000265703"/>
    </source>
</evidence>
<organism evidence="1 2">
    <name type="scientific">Glomus cerebriforme</name>
    <dbReference type="NCBI Taxonomy" id="658196"/>
    <lineage>
        <taxon>Eukaryota</taxon>
        <taxon>Fungi</taxon>
        <taxon>Fungi incertae sedis</taxon>
        <taxon>Mucoromycota</taxon>
        <taxon>Glomeromycotina</taxon>
        <taxon>Glomeromycetes</taxon>
        <taxon>Glomerales</taxon>
        <taxon>Glomeraceae</taxon>
        <taxon>Glomus</taxon>
    </lineage>
</organism>
<name>A0A397S2Y8_9GLOM</name>
<protein>
    <submittedName>
        <fullName evidence="1">Uncharacterized protein</fullName>
    </submittedName>
</protein>
<dbReference type="EMBL" id="QKYT01001488">
    <property type="protein sequence ID" value="RIA79176.1"/>
    <property type="molecule type" value="Genomic_DNA"/>
</dbReference>
<evidence type="ECO:0000313" key="1">
    <source>
        <dbReference type="EMBL" id="RIA79176.1"/>
    </source>
</evidence>
<accession>A0A397S2Y8</accession>